<comment type="caution">
    <text evidence="1">The sequence shown here is derived from an EMBL/GenBank/DDBJ whole genome shotgun (WGS) entry which is preliminary data.</text>
</comment>
<evidence type="ECO:0000313" key="1">
    <source>
        <dbReference type="EMBL" id="CAG7731944.1"/>
    </source>
</evidence>
<keyword evidence="2" id="KW-1185">Reference proteome</keyword>
<dbReference type="Proteomes" id="UP000708208">
    <property type="component" value="Unassembled WGS sequence"/>
</dbReference>
<dbReference type="EMBL" id="CAJVCH010221698">
    <property type="protein sequence ID" value="CAG7731944.1"/>
    <property type="molecule type" value="Genomic_DNA"/>
</dbReference>
<feature type="non-terminal residue" evidence="1">
    <location>
        <position position="115"/>
    </location>
</feature>
<sequence length="115" mass="13025">EIVNCLNVPLRNRNKWYSNSNDKDFWPLEIPSFHRESFFGSSDSAFEGMFSYEIPSTDQTLVIALKVGPVSNSFAAAFSLIPAATEKKDLEALMNPNQWNIHDYKKCCNASKTVE</sequence>
<organism evidence="1 2">
    <name type="scientific">Allacma fusca</name>
    <dbReference type="NCBI Taxonomy" id="39272"/>
    <lineage>
        <taxon>Eukaryota</taxon>
        <taxon>Metazoa</taxon>
        <taxon>Ecdysozoa</taxon>
        <taxon>Arthropoda</taxon>
        <taxon>Hexapoda</taxon>
        <taxon>Collembola</taxon>
        <taxon>Symphypleona</taxon>
        <taxon>Sminthuridae</taxon>
        <taxon>Allacma</taxon>
    </lineage>
</organism>
<proteinExistence type="predicted"/>
<accession>A0A8J2P5N2</accession>
<gene>
    <name evidence="1" type="ORF">AFUS01_LOCUS20495</name>
</gene>
<name>A0A8J2P5N2_9HEXA</name>
<reference evidence="1" key="1">
    <citation type="submission" date="2021-06" db="EMBL/GenBank/DDBJ databases">
        <authorList>
            <person name="Hodson N. C."/>
            <person name="Mongue J. A."/>
            <person name="Jaron S. K."/>
        </authorList>
    </citation>
    <scope>NUCLEOTIDE SEQUENCE</scope>
</reference>
<feature type="non-terminal residue" evidence="1">
    <location>
        <position position="1"/>
    </location>
</feature>
<protein>
    <submittedName>
        <fullName evidence="1">Uncharacterized protein</fullName>
    </submittedName>
</protein>
<evidence type="ECO:0000313" key="2">
    <source>
        <dbReference type="Proteomes" id="UP000708208"/>
    </source>
</evidence>
<dbReference type="AlphaFoldDB" id="A0A8J2P5N2"/>